<evidence type="ECO:0000259" key="1">
    <source>
        <dbReference type="Pfam" id="PF03732"/>
    </source>
</evidence>
<evidence type="ECO:0000313" key="2">
    <source>
        <dbReference type="EMBL" id="KAJ8533651.1"/>
    </source>
</evidence>
<proteinExistence type="predicted"/>
<dbReference type="EMBL" id="JAJAGQ010000019">
    <property type="protein sequence ID" value="KAJ8533651.1"/>
    <property type="molecule type" value="Genomic_DNA"/>
</dbReference>
<name>A0A9Q1LCA8_9SOLA</name>
<dbReference type="InterPro" id="IPR005162">
    <property type="entry name" value="Retrotrans_gag_dom"/>
</dbReference>
<keyword evidence="3" id="KW-1185">Reference proteome</keyword>
<feature type="domain" description="Retrotransposon gag" evidence="1">
    <location>
        <begin position="63"/>
        <end position="137"/>
    </location>
</feature>
<dbReference type="Proteomes" id="UP001152561">
    <property type="component" value="Unassembled WGS sequence"/>
</dbReference>
<sequence>MAQMADSLHSKAVATSIPASAMSHKPASVELPRFHGVNPEAWVFQAERYFDFYHISEDHKLSLASFYLDGEALEWFRWLFRNKQPSDWDSFAIKIDSHFRTRALLPPEGHLSKLQQTSTVAEYQAQFESLANEARDTPETWLVDHVSSKPAFIRSPPLLPTPTTIPKSSSFPNQRLPLKRLTTIGGPPAICHILS</sequence>
<gene>
    <name evidence="2" type="ORF">K7X08_006975</name>
</gene>
<reference evidence="3" key="1">
    <citation type="journal article" date="2023" name="Proc. Natl. Acad. Sci. U.S.A.">
        <title>Genomic and structural basis for evolution of tropane alkaloid biosynthesis.</title>
        <authorList>
            <person name="Wanga Y.-J."/>
            <person name="Taina T."/>
            <person name="Yua J.-Y."/>
            <person name="Lia J."/>
            <person name="Xua B."/>
            <person name="Chenc J."/>
            <person name="D'Auriad J.C."/>
            <person name="Huanga J.-P."/>
            <person name="Huanga S.-X."/>
        </authorList>
    </citation>
    <scope>NUCLEOTIDE SEQUENCE [LARGE SCALE GENOMIC DNA]</scope>
    <source>
        <strain evidence="3">cv. KIB-2019</strain>
    </source>
</reference>
<dbReference type="AlphaFoldDB" id="A0A9Q1LCA8"/>
<evidence type="ECO:0000313" key="3">
    <source>
        <dbReference type="Proteomes" id="UP001152561"/>
    </source>
</evidence>
<dbReference type="OrthoDB" id="1298874at2759"/>
<accession>A0A9Q1LCA8</accession>
<dbReference type="Pfam" id="PF03732">
    <property type="entry name" value="Retrotrans_gag"/>
    <property type="match status" value="1"/>
</dbReference>
<protein>
    <recommendedName>
        <fullName evidence="1">Retrotransposon gag domain-containing protein</fullName>
    </recommendedName>
</protein>
<comment type="caution">
    <text evidence="2">The sequence shown here is derived from an EMBL/GenBank/DDBJ whole genome shotgun (WGS) entry which is preliminary data.</text>
</comment>
<organism evidence="2 3">
    <name type="scientific">Anisodus acutangulus</name>
    <dbReference type="NCBI Taxonomy" id="402998"/>
    <lineage>
        <taxon>Eukaryota</taxon>
        <taxon>Viridiplantae</taxon>
        <taxon>Streptophyta</taxon>
        <taxon>Embryophyta</taxon>
        <taxon>Tracheophyta</taxon>
        <taxon>Spermatophyta</taxon>
        <taxon>Magnoliopsida</taxon>
        <taxon>eudicotyledons</taxon>
        <taxon>Gunneridae</taxon>
        <taxon>Pentapetalae</taxon>
        <taxon>asterids</taxon>
        <taxon>lamiids</taxon>
        <taxon>Solanales</taxon>
        <taxon>Solanaceae</taxon>
        <taxon>Solanoideae</taxon>
        <taxon>Hyoscyameae</taxon>
        <taxon>Anisodus</taxon>
    </lineage>
</organism>